<dbReference type="InterPro" id="IPR011990">
    <property type="entry name" value="TPR-like_helical_dom_sf"/>
</dbReference>
<feature type="chain" id="PRO_5042036764" description="RagB/SusD family nutrient uptake outer membrane protein" evidence="6">
    <location>
        <begin position="26"/>
        <end position="633"/>
    </location>
</feature>
<evidence type="ECO:0000256" key="4">
    <source>
        <dbReference type="ARBA" id="ARBA00023136"/>
    </source>
</evidence>
<evidence type="ECO:0000259" key="8">
    <source>
        <dbReference type="Pfam" id="PF14322"/>
    </source>
</evidence>
<dbReference type="GO" id="GO:0009279">
    <property type="term" value="C:cell outer membrane"/>
    <property type="evidence" value="ECO:0007669"/>
    <property type="project" value="UniProtKB-SubCell"/>
</dbReference>
<evidence type="ECO:0008006" key="11">
    <source>
        <dbReference type="Google" id="ProtNLM"/>
    </source>
</evidence>
<dbReference type="KEGG" id="fgl:EM308_06285"/>
<dbReference type="EMBL" id="CP017479">
    <property type="protein sequence ID" value="AOW09143.1"/>
    <property type="molecule type" value="Genomic_DNA"/>
</dbReference>
<protein>
    <recommendedName>
        <fullName evidence="11">RagB/SusD family nutrient uptake outer membrane protein</fullName>
    </recommendedName>
</protein>
<keyword evidence="10" id="KW-1185">Reference proteome</keyword>
<dbReference type="Proteomes" id="UP000175968">
    <property type="component" value="Chromosome"/>
</dbReference>
<evidence type="ECO:0000256" key="5">
    <source>
        <dbReference type="ARBA" id="ARBA00023237"/>
    </source>
</evidence>
<accession>A0AAC9I5R9</accession>
<feature type="domain" description="RagB/SusD" evidence="7">
    <location>
        <begin position="275"/>
        <end position="633"/>
    </location>
</feature>
<keyword evidence="3 6" id="KW-0732">Signal</keyword>
<evidence type="ECO:0000313" key="9">
    <source>
        <dbReference type="EMBL" id="AOW09143.1"/>
    </source>
</evidence>
<feature type="domain" description="SusD-like N-terminal" evidence="8">
    <location>
        <begin position="77"/>
        <end position="224"/>
    </location>
</feature>
<evidence type="ECO:0000259" key="7">
    <source>
        <dbReference type="Pfam" id="PF07980"/>
    </source>
</evidence>
<dbReference type="AlphaFoldDB" id="A0AAC9I5R9"/>
<dbReference type="Pfam" id="PF07980">
    <property type="entry name" value="SusD_RagB"/>
    <property type="match status" value="1"/>
</dbReference>
<dbReference type="InterPro" id="IPR012944">
    <property type="entry name" value="SusD_RagB_dom"/>
</dbReference>
<gene>
    <name evidence="9" type="ORF">EM308_06285</name>
</gene>
<dbReference type="SUPFAM" id="SSF48452">
    <property type="entry name" value="TPR-like"/>
    <property type="match status" value="1"/>
</dbReference>
<comment type="similarity">
    <text evidence="2">Belongs to the SusD family.</text>
</comment>
<keyword evidence="5" id="KW-0998">Cell outer membrane</keyword>
<sequence length="633" mass="71015">MKKTIIKAMCVLTVGLLAASCNDYMDTSPAEIYNEDIVWGSRQTADAFVYDAYNNVIPAYTQTGSAMPWDASTAMCVFTNRDGYDRNSFNQELTANTSDFGFFGEYAKARKVNLIIENAQKYKGKGLTDTDSKELVATGKLLRALLYFRQARGVGRIVYVDQVLDPSDVDNGNVYNYKLTSTVEESYNLILKDINEALPDLPTAKRDGVLNKWAALALKSEVCLQGAAYMTDLAKRNNFLNQCIAASDDLETNGGFSLTSKFGDMFNENVANAKNEIIFARYRVSSNTGVDNDIMIRFSPNTGNDKVAAAGSDERFKVDFTFEAWGTIYPTQNLADRFLTIDDATGKAVKWNQSSQFINAVNNPSYTSVPSWAKDAKLQGGVETKDISLSGEAKVPGTNISDIIYAKRDARFYGTFVYNNSVWYNEKVTTHFRGLLNTYSYDNDPSHYMTVTNYCYRKYVYNNVQGGRVYYGYRTDYHEVLFRLGRVLLNKAEALLILGRIPEAVTAFNKTRTVHGQLPASTASTPDAAWKDYQTERIVELPMENDIYWSALRWGLIGGAANENQPAKSDPFIIKEEPTLITISKDDSKFFIGKVSYKDINKRDFDESRRFLLPIPKGQLDKNPAYGPQNPGW</sequence>
<evidence type="ECO:0000256" key="6">
    <source>
        <dbReference type="SAM" id="SignalP"/>
    </source>
</evidence>
<dbReference type="RefSeq" id="WP_035633597.1">
    <property type="nucleotide sequence ID" value="NZ_CP017479.1"/>
</dbReference>
<keyword evidence="4" id="KW-0472">Membrane</keyword>
<evidence type="ECO:0000256" key="3">
    <source>
        <dbReference type="ARBA" id="ARBA00022729"/>
    </source>
</evidence>
<dbReference type="Pfam" id="PF14322">
    <property type="entry name" value="SusD-like_3"/>
    <property type="match status" value="1"/>
</dbReference>
<dbReference type="Gene3D" id="1.25.40.390">
    <property type="match status" value="1"/>
</dbReference>
<proteinExistence type="inferred from homology"/>
<evidence type="ECO:0000256" key="2">
    <source>
        <dbReference type="ARBA" id="ARBA00006275"/>
    </source>
</evidence>
<comment type="subcellular location">
    <subcellularLocation>
        <location evidence="1">Cell outer membrane</location>
    </subcellularLocation>
</comment>
<reference evidence="9 10" key="1">
    <citation type="submission" date="2016-10" db="EMBL/GenBank/DDBJ databases">
        <title>Flavobacterium gilvum sp. nov., isolated from stream water.</title>
        <authorList>
            <person name="Shin S.-K."/>
            <person name="Cho Y.-J."/>
            <person name="Yi H."/>
        </authorList>
    </citation>
    <scope>NUCLEOTIDE SEQUENCE [LARGE SCALE GENOMIC DNA]</scope>
    <source>
        <strain evidence="9 10">EM1308</strain>
    </source>
</reference>
<name>A0AAC9I5R9_9FLAO</name>
<organism evidence="9 10">
    <name type="scientific">Flavobacterium gilvum</name>
    <dbReference type="NCBI Taxonomy" id="1492737"/>
    <lineage>
        <taxon>Bacteria</taxon>
        <taxon>Pseudomonadati</taxon>
        <taxon>Bacteroidota</taxon>
        <taxon>Flavobacteriia</taxon>
        <taxon>Flavobacteriales</taxon>
        <taxon>Flavobacteriaceae</taxon>
        <taxon>Flavobacterium</taxon>
    </lineage>
</organism>
<feature type="signal peptide" evidence="6">
    <location>
        <begin position="1"/>
        <end position="25"/>
    </location>
</feature>
<dbReference type="PROSITE" id="PS51257">
    <property type="entry name" value="PROKAR_LIPOPROTEIN"/>
    <property type="match status" value="1"/>
</dbReference>
<evidence type="ECO:0000256" key="1">
    <source>
        <dbReference type="ARBA" id="ARBA00004442"/>
    </source>
</evidence>
<dbReference type="InterPro" id="IPR033985">
    <property type="entry name" value="SusD-like_N"/>
</dbReference>
<evidence type="ECO:0000313" key="10">
    <source>
        <dbReference type="Proteomes" id="UP000175968"/>
    </source>
</evidence>